<reference evidence="6" key="1">
    <citation type="journal article" date="2021" name="Nat. Commun.">
        <title>Genomic analyses provide insights into spinach domestication and the genetic basis of agronomic traits.</title>
        <authorList>
            <person name="Cai X."/>
            <person name="Sun X."/>
            <person name="Xu C."/>
            <person name="Sun H."/>
            <person name="Wang X."/>
            <person name="Ge C."/>
            <person name="Zhang Z."/>
            <person name="Wang Q."/>
            <person name="Fei Z."/>
            <person name="Jiao C."/>
            <person name="Wang Q."/>
        </authorList>
    </citation>
    <scope>NUCLEOTIDE SEQUENCE [LARGE SCALE GENOMIC DNA]</scope>
    <source>
        <strain evidence="6">cv. Varoflay</strain>
    </source>
</reference>
<dbReference type="GO" id="GO:0000455">
    <property type="term" value="P:enzyme-directed rRNA pseudouridine synthesis"/>
    <property type="evidence" value="ECO:0000318"/>
    <property type="project" value="GO_Central"/>
</dbReference>
<protein>
    <submittedName>
        <fullName evidence="7 8">RNA pseudouridine synthase 2, chloroplastic isoform X1</fullName>
    </submittedName>
</protein>
<evidence type="ECO:0000256" key="4">
    <source>
        <dbReference type="PROSITE-ProRule" id="PRU00182"/>
    </source>
</evidence>
<dbReference type="AlphaFoldDB" id="A0A9R0JL62"/>
<dbReference type="Proteomes" id="UP000813463">
    <property type="component" value="Chromosome 5"/>
</dbReference>
<dbReference type="InterPro" id="IPR006145">
    <property type="entry name" value="PsdUridine_synth_RsuA/RluA"/>
</dbReference>
<dbReference type="PROSITE" id="PS01129">
    <property type="entry name" value="PSI_RLU"/>
    <property type="match status" value="1"/>
</dbReference>
<dbReference type="GeneID" id="110778124"/>
<dbReference type="CDD" id="cd02869">
    <property type="entry name" value="PseudoU_synth_RluA_like"/>
    <property type="match status" value="1"/>
</dbReference>
<dbReference type="SUPFAM" id="SSF55174">
    <property type="entry name" value="Alpha-L RNA-binding motif"/>
    <property type="match status" value="1"/>
</dbReference>
<evidence type="ECO:0000259" key="5">
    <source>
        <dbReference type="SMART" id="SM00363"/>
    </source>
</evidence>
<comment type="catalytic activity">
    <reaction evidence="1">
        <text>a uridine in RNA = a pseudouridine in RNA</text>
        <dbReference type="Rhea" id="RHEA:48348"/>
        <dbReference type="Rhea" id="RHEA-COMP:12068"/>
        <dbReference type="Rhea" id="RHEA-COMP:12069"/>
        <dbReference type="ChEBI" id="CHEBI:65314"/>
        <dbReference type="ChEBI" id="CHEBI:65315"/>
    </reaction>
</comment>
<dbReference type="InterPro" id="IPR036986">
    <property type="entry name" value="S4_RNA-bd_sf"/>
</dbReference>
<dbReference type="InterPro" id="IPR050188">
    <property type="entry name" value="RluA_PseudoU_synthase"/>
</dbReference>
<dbReference type="Gene3D" id="3.10.290.10">
    <property type="entry name" value="RNA-binding S4 domain"/>
    <property type="match status" value="1"/>
</dbReference>
<evidence type="ECO:0000313" key="6">
    <source>
        <dbReference type="Proteomes" id="UP000813463"/>
    </source>
</evidence>
<dbReference type="Gene3D" id="3.30.2350.10">
    <property type="entry name" value="Pseudouridine synthase"/>
    <property type="match status" value="2"/>
</dbReference>
<dbReference type="Pfam" id="PF01479">
    <property type="entry name" value="S4"/>
    <property type="match status" value="1"/>
</dbReference>
<dbReference type="SMART" id="SM00363">
    <property type="entry name" value="S4"/>
    <property type="match status" value="1"/>
</dbReference>
<comment type="similarity">
    <text evidence="2">Belongs to the pseudouridine synthase RluA family.</text>
</comment>
<dbReference type="Pfam" id="PF00849">
    <property type="entry name" value="PseudoU_synth_2"/>
    <property type="match status" value="1"/>
</dbReference>
<dbReference type="OrthoDB" id="418349at2759"/>
<keyword evidence="6" id="KW-1185">Reference proteome</keyword>
<gene>
    <name evidence="7 8" type="primary">LOC110778124</name>
</gene>
<keyword evidence="4" id="KW-0694">RNA-binding</keyword>
<keyword evidence="3" id="KW-0413">Isomerase</keyword>
<dbReference type="GO" id="GO:0003723">
    <property type="term" value="F:RNA binding"/>
    <property type="evidence" value="ECO:0007669"/>
    <property type="project" value="UniProtKB-KW"/>
</dbReference>
<dbReference type="InterPro" id="IPR006224">
    <property type="entry name" value="PsdUridine_synth_RluA-like_CS"/>
</dbReference>
<dbReference type="InterPro" id="IPR002942">
    <property type="entry name" value="S4_RNA-bd"/>
</dbReference>
<dbReference type="PROSITE" id="PS50889">
    <property type="entry name" value="S4"/>
    <property type="match status" value="1"/>
</dbReference>
<evidence type="ECO:0000256" key="2">
    <source>
        <dbReference type="ARBA" id="ARBA00010876"/>
    </source>
</evidence>
<dbReference type="SUPFAM" id="SSF55120">
    <property type="entry name" value="Pseudouridine synthase"/>
    <property type="match status" value="1"/>
</dbReference>
<dbReference type="KEGG" id="soe:110778124"/>
<organism evidence="6 7">
    <name type="scientific">Spinacia oleracea</name>
    <name type="common">Spinach</name>
    <dbReference type="NCBI Taxonomy" id="3562"/>
    <lineage>
        <taxon>Eukaryota</taxon>
        <taxon>Viridiplantae</taxon>
        <taxon>Streptophyta</taxon>
        <taxon>Embryophyta</taxon>
        <taxon>Tracheophyta</taxon>
        <taxon>Spermatophyta</taxon>
        <taxon>Magnoliopsida</taxon>
        <taxon>eudicotyledons</taxon>
        <taxon>Gunneridae</taxon>
        <taxon>Pentapetalae</taxon>
        <taxon>Caryophyllales</taxon>
        <taxon>Chenopodiaceae</taxon>
        <taxon>Chenopodioideae</taxon>
        <taxon>Anserineae</taxon>
        <taxon>Spinacia</taxon>
    </lineage>
</organism>
<dbReference type="RefSeq" id="XP_021838373.1">
    <property type="nucleotide sequence ID" value="XM_021982681.1"/>
</dbReference>
<dbReference type="PANTHER" id="PTHR21600:SF87">
    <property type="entry name" value="RNA PSEUDOURIDYLATE SYNTHASE DOMAIN-CONTAINING PROTEIN 1"/>
    <property type="match status" value="1"/>
</dbReference>
<sequence length="454" mass="49870">MLLQRYYPIVSEIQEKDKMLALSSSPTFCQFPPRHTFRFRVSTLVKALSSTTSADCNAGVRTSYEGVKLEEKVAAEGAAKTRLDTWISTKINGISRARVQSSIRAGLVCVNGRIVDKDTNEAPKNTHHPVKDLPVKVSYAVRTGDEVNCTIAKLQPLRADAEDIPLDIIYEDDHVLVVNKPPHMVVHPAPGNPRGTLVNAVLNHCSLPNAALTDAEWLSEADDVSEDDLNIDVHPTNQSTCEETDPCSIRPGIVHRLDKGTSGLLVVAKNEHSHANLAEQFKAHTVNRVYLSVTSGLPTSASGRVEVHIGRDLNNRIRMTAITGNKYSGSSRHAASRYKVLEVLANGGAALVEWRLETGRTHQIRVHAKYLGIPLVGDELYGGTKDMTLSLLRQKNPCVGHLQLDNLVSSIERPCLHAMVLGFKHPCTGKYMHFSCPPPVDFAEILSQLRNISK</sequence>
<name>A0A9R0JL62_SPIOL</name>
<dbReference type="InterPro" id="IPR020103">
    <property type="entry name" value="PsdUridine_synth_cat_dom_sf"/>
</dbReference>
<dbReference type="CDD" id="cd00165">
    <property type="entry name" value="S4"/>
    <property type="match status" value="1"/>
</dbReference>
<evidence type="ECO:0000313" key="8">
    <source>
        <dbReference type="RefSeq" id="XP_056684196.1"/>
    </source>
</evidence>
<dbReference type="GO" id="GO:0009982">
    <property type="term" value="F:pseudouridine synthase activity"/>
    <property type="evidence" value="ECO:0000318"/>
    <property type="project" value="GO_Central"/>
</dbReference>
<proteinExistence type="inferred from homology"/>
<feature type="domain" description="RNA-binding S4" evidence="5">
    <location>
        <begin position="81"/>
        <end position="158"/>
    </location>
</feature>
<evidence type="ECO:0000313" key="7">
    <source>
        <dbReference type="RefSeq" id="XP_021838373.1"/>
    </source>
</evidence>
<dbReference type="PANTHER" id="PTHR21600">
    <property type="entry name" value="MITOCHONDRIAL RNA PSEUDOURIDINE SYNTHASE"/>
    <property type="match status" value="1"/>
</dbReference>
<evidence type="ECO:0000256" key="3">
    <source>
        <dbReference type="ARBA" id="ARBA00023235"/>
    </source>
</evidence>
<dbReference type="RefSeq" id="XP_056684196.1">
    <property type="nucleotide sequence ID" value="XM_056828218.1"/>
</dbReference>
<accession>A0A9R0JL62</accession>
<reference evidence="7" key="2">
    <citation type="submission" date="2025-04" db="UniProtKB">
        <authorList>
            <consortium name="RefSeq"/>
        </authorList>
    </citation>
    <scope>IDENTIFICATION</scope>
    <source>
        <tissue evidence="8">Leaf</tissue>
    </source>
</reference>
<evidence type="ECO:0000256" key="1">
    <source>
        <dbReference type="ARBA" id="ARBA00000073"/>
    </source>
</evidence>